<dbReference type="InterPro" id="IPR015943">
    <property type="entry name" value="WD40/YVTN_repeat-like_dom_sf"/>
</dbReference>
<accession>A0A4Z1K8Y0</accession>
<sequence length="519" mass="57425">MSTVPPPPSKRQKTAAFEKARVQQVIKEIPSDAGSLLIRFVDNTTGEPIFDGPTLVPVADATPKNLELLLNTLLGRTPAEYIPYKFRLHIKDSKTNEKVSTAYPDDIYHSLMAPGKVSTESEISTAVEPQAVFKVQSVTRCAFTISGHGESILVAQFSPKSSSRMVTGSGDNTARIWDCDTGTPVHTLKGHTSWVLAVSWSPDESRIATGSNDNTVRIWDPKTGKQLGRPMKGHSKWVTNLAWEPYHVQKPGEPRLASSSKDSTVRVWSTNQQTIELILTGHRDAVSCVKWGGTGFIYTSSRDKTVKVWNAKDGTLAHTLNAHVHWVNHLALSTEFVTRTGYFDHTGKVPATEEEKVKKAEERFLKTSQIQGEVVERLVTASDDFTMYLWEPAKQKKPIAKMLGHQKAVNHVAFSPDGRLIASCGLDNHTKIWNARDGKFINTLRGHVAPVYQCAFSSDSRLLVTCSKDTTLKVWDMATHKLAKDLPGHKDQVFAVDWSPDGEKVGSGGADKAVRIWRH</sequence>
<dbReference type="FunFam" id="2.130.10.10:FF:000092">
    <property type="entry name" value="notchless protein homolog"/>
    <property type="match status" value="1"/>
</dbReference>
<keyword evidence="11" id="KW-1185">Reference proteome</keyword>
<evidence type="ECO:0000256" key="8">
    <source>
        <dbReference type="ARBA" id="ARBA00080836"/>
    </source>
</evidence>
<evidence type="ECO:0000256" key="4">
    <source>
        <dbReference type="ARBA" id="ARBA00023242"/>
    </source>
</evidence>
<keyword evidence="2 9" id="KW-0853">WD repeat</keyword>
<dbReference type="InterPro" id="IPR036322">
    <property type="entry name" value="WD40_repeat_dom_sf"/>
</dbReference>
<dbReference type="InterPro" id="IPR019775">
    <property type="entry name" value="WD40_repeat_CS"/>
</dbReference>
<dbReference type="PROSITE" id="PS50294">
    <property type="entry name" value="WD_REPEATS_REGION"/>
    <property type="match status" value="7"/>
</dbReference>
<evidence type="ECO:0000256" key="2">
    <source>
        <dbReference type="ARBA" id="ARBA00022574"/>
    </source>
</evidence>
<dbReference type="Pfam" id="PF00400">
    <property type="entry name" value="WD40"/>
    <property type="match status" value="7"/>
</dbReference>
<dbReference type="SUPFAM" id="SSF50978">
    <property type="entry name" value="WD40 repeat-like"/>
    <property type="match status" value="1"/>
</dbReference>
<dbReference type="InterPro" id="IPR020472">
    <property type="entry name" value="WD40_PAC1"/>
</dbReference>
<dbReference type="AlphaFoldDB" id="A0A4Z1K8Y0"/>
<dbReference type="PANTHER" id="PTHR19848">
    <property type="entry name" value="WD40 REPEAT PROTEIN"/>
    <property type="match status" value="1"/>
</dbReference>
<dbReference type="InterPro" id="IPR001632">
    <property type="entry name" value="WD40_G-protein_beta-like"/>
</dbReference>
<dbReference type="PROSITE" id="PS00678">
    <property type="entry name" value="WD_REPEATS_1"/>
    <property type="match status" value="3"/>
</dbReference>
<comment type="caution">
    <text evidence="10">The sequence shown here is derived from an EMBL/GenBank/DDBJ whole genome shotgun (WGS) entry which is preliminary data.</text>
</comment>
<feature type="repeat" description="WD" evidence="9">
    <location>
        <begin position="444"/>
        <end position="485"/>
    </location>
</feature>
<feature type="repeat" description="WD" evidence="9">
    <location>
        <begin position="188"/>
        <end position="229"/>
    </location>
</feature>
<feature type="repeat" description="WD" evidence="9">
    <location>
        <begin position="231"/>
        <end position="278"/>
    </location>
</feature>
<dbReference type="OrthoDB" id="10267436at2759"/>
<comment type="similarity">
    <text evidence="5">Belongs to the NLE1/RSA4 family.</text>
</comment>
<feature type="repeat" description="WD" evidence="9">
    <location>
        <begin position="486"/>
        <end position="519"/>
    </location>
</feature>
<dbReference type="PANTHER" id="PTHR19848:SF0">
    <property type="entry name" value="NOTCHLESS PROTEIN HOMOLOG 1"/>
    <property type="match status" value="1"/>
</dbReference>
<dbReference type="PRINTS" id="PR00319">
    <property type="entry name" value="GPROTEINB"/>
</dbReference>
<evidence type="ECO:0000256" key="5">
    <source>
        <dbReference type="ARBA" id="ARBA00061016"/>
    </source>
</evidence>
<dbReference type="STRING" id="278938.A0A4Z1K8Y0"/>
<comment type="subcellular location">
    <subcellularLocation>
        <location evidence="1">Nucleus</location>
        <location evidence="1">Nucleolus</location>
    </subcellularLocation>
</comment>
<dbReference type="GO" id="GO:0005730">
    <property type="term" value="C:nucleolus"/>
    <property type="evidence" value="ECO:0007669"/>
    <property type="project" value="UniProtKB-SubCell"/>
</dbReference>
<dbReference type="CDD" id="cd00200">
    <property type="entry name" value="WD40"/>
    <property type="match status" value="1"/>
</dbReference>
<evidence type="ECO:0000256" key="1">
    <source>
        <dbReference type="ARBA" id="ARBA00004604"/>
    </source>
</evidence>
<name>A0A4Z1K8Y0_9HELO</name>
<reference evidence="10 11" key="1">
    <citation type="submission" date="2017-12" db="EMBL/GenBank/DDBJ databases">
        <title>Comparative genomics of Botrytis spp.</title>
        <authorList>
            <person name="Valero-Jimenez C.A."/>
            <person name="Tapia P."/>
            <person name="Veloso J."/>
            <person name="Silva-Moreno E."/>
            <person name="Staats M."/>
            <person name="Valdes J.H."/>
            <person name="Van Kan J.A.L."/>
        </authorList>
    </citation>
    <scope>NUCLEOTIDE SEQUENCE [LARGE SCALE GENOMIC DNA]</scope>
    <source>
        <strain evidence="10 11">Be9601</strain>
    </source>
</reference>
<evidence type="ECO:0000256" key="6">
    <source>
        <dbReference type="ARBA" id="ARBA00068030"/>
    </source>
</evidence>
<evidence type="ECO:0000313" key="11">
    <source>
        <dbReference type="Proteomes" id="UP000297229"/>
    </source>
</evidence>
<feature type="repeat" description="WD" evidence="9">
    <location>
        <begin position="402"/>
        <end position="443"/>
    </location>
</feature>
<gene>
    <name evidence="10" type="ORF">BELL_0005g00330</name>
</gene>
<dbReference type="PRINTS" id="PR00320">
    <property type="entry name" value="GPROTEINBRPT"/>
</dbReference>
<dbReference type="InterPro" id="IPR001680">
    <property type="entry name" value="WD40_rpt"/>
</dbReference>
<evidence type="ECO:0000256" key="7">
    <source>
        <dbReference type="ARBA" id="ARBA00077034"/>
    </source>
</evidence>
<dbReference type="GO" id="GO:0000027">
    <property type="term" value="P:ribosomal large subunit assembly"/>
    <property type="evidence" value="ECO:0007669"/>
    <property type="project" value="TreeGrafter"/>
</dbReference>
<organism evidence="10 11">
    <name type="scientific">Botrytis elliptica</name>
    <dbReference type="NCBI Taxonomy" id="278938"/>
    <lineage>
        <taxon>Eukaryota</taxon>
        <taxon>Fungi</taxon>
        <taxon>Dikarya</taxon>
        <taxon>Ascomycota</taxon>
        <taxon>Pezizomycotina</taxon>
        <taxon>Leotiomycetes</taxon>
        <taxon>Helotiales</taxon>
        <taxon>Sclerotiniaceae</taxon>
        <taxon>Botrytis</taxon>
    </lineage>
</organism>
<protein>
    <recommendedName>
        <fullName evidence="6">Ribosome assembly protein 4</fullName>
    </recommendedName>
    <alternativeName>
        <fullName evidence="8">Notchless protein homolog 1</fullName>
    </alternativeName>
    <alternativeName>
        <fullName evidence="7">Ribosome biogenesis factor RSA4</fullName>
    </alternativeName>
</protein>
<dbReference type="Proteomes" id="UP000297229">
    <property type="component" value="Unassembled WGS sequence"/>
</dbReference>
<keyword evidence="3" id="KW-0677">Repeat</keyword>
<evidence type="ECO:0000256" key="3">
    <source>
        <dbReference type="ARBA" id="ARBA00022737"/>
    </source>
</evidence>
<dbReference type="Gene3D" id="2.130.10.10">
    <property type="entry name" value="YVTN repeat-like/Quinoprotein amine dehydrogenase"/>
    <property type="match status" value="1"/>
</dbReference>
<evidence type="ECO:0000256" key="9">
    <source>
        <dbReference type="PROSITE-ProRule" id="PRU00221"/>
    </source>
</evidence>
<dbReference type="EMBL" id="PQXM01000005">
    <property type="protein sequence ID" value="TGO80550.1"/>
    <property type="molecule type" value="Genomic_DNA"/>
</dbReference>
<proteinExistence type="inferred from homology"/>
<dbReference type="PROSITE" id="PS50082">
    <property type="entry name" value="WD_REPEATS_2"/>
    <property type="match status" value="7"/>
</dbReference>
<feature type="repeat" description="WD" evidence="9">
    <location>
        <begin position="145"/>
        <end position="187"/>
    </location>
</feature>
<dbReference type="SMART" id="SM00320">
    <property type="entry name" value="WD40"/>
    <property type="match status" value="8"/>
</dbReference>
<feature type="repeat" description="WD" evidence="9">
    <location>
        <begin position="279"/>
        <end position="319"/>
    </location>
</feature>
<evidence type="ECO:0000313" key="10">
    <source>
        <dbReference type="EMBL" id="TGO80550.1"/>
    </source>
</evidence>
<keyword evidence="4" id="KW-0539">Nucleus</keyword>